<proteinExistence type="predicted"/>
<sequence>MGLRKKQCPRLLDYLVIIGARQPSSDSIAQTPELLRRYPLEDHPEFPLPPDVVFFCQPEGCLSVRQKRMSLRDDTSFVFTLTDKDSGVIRYGICVNFYRSFQKRLPKDKSRKLPKTASENGSEGSDGGHTLQCQSAESTPDLNHSPRGKRLSKGTQRLRNSTLTSLCIISHYPFFSTFRECLYTLKRLVDCCSERLVSKKAGITKGVQ</sequence>
<dbReference type="Pfam" id="PF03456">
    <property type="entry name" value="uDENN"/>
    <property type="match status" value="1"/>
</dbReference>
<accession>A0A8T2IFU4</accession>
<feature type="compositionally biased region" description="Polar residues" evidence="1">
    <location>
        <begin position="131"/>
        <end position="142"/>
    </location>
</feature>
<keyword evidence="4" id="KW-1185">Reference proteome</keyword>
<dbReference type="Gene3D" id="3.30.450.200">
    <property type="match status" value="1"/>
</dbReference>
<dbReference type="GO" id="GO:0005829">
    <property type="term" value="C:cytosol"/>
    <property type="evidence" value="ECO:0007669"/>
    <property type="project" value="TreeGrafter"/>
</dbReference>
<reference evidence="3" key="1">
    <citation type="thesis" date="2020" institute="ProQuest LLC" country="789 East Eisenhower Parkway, Ann Arbor, MI, USA">
        <title>Comparative Genomics and Chromosome Evolution.</title>
        <authorList>
            <person name="Mudd A.B."/>
        </authorList>
    </citation>
    <scope>NUCLEOTIDE SEQUENCE</scope>
    <source>
        <strain evidence="3">Female2</strain>
        <tissue evidence="3">Blood</tissue>
    </source>
</reference>
<dbReference type="Proteomes" id="UP000812440">
    <property type="component" value="Unassembled WGS sequence"/>
</dbReference>
<dbReference type="GO" id="GO:0032483">
    <property type="term" value="P:regulation of Rab protein signal transduction"/>
    <property type="evidence" value="ECO:0007669"/>
    <property type="project" value="TreeGrafter"/>
</dbReference>
<organism evidence="3 4">
    <name type="scientific">Hymenochirus boettgeri</name>
    <name type="common">Congo dwarf clawed frog</name>
    <dbReference type="NCBI Taxonomy" id="247094"/>
    <lineage>
        <taxon>Eukaryota</taxon>
        <taxon>Metazoa</taxon>
        <taxon>Chordata</taxon>
        <taxon>Craniata</taxon>
        <taxon>Vertebrata</taxon>
        <taxon>Euteleostomi</taxon>
        <taxon>Amphibia</taxon>
        <taxon>Batrachia</taxon>
        <taxon>Anura</taxon>
        <taxon>Pipoidea</taxon>
        <taxon>Pipidae</taxon>
        <taxon>Pipinae</taxon>
        <taxon>Hymenochirus</taxon>
    </lineage>
</organism>
<dbReference type="AlphaFoldDB" id="A0A8T2IFU4"/>
<dbReference type="PANTHER" id="PTHR13008">
    <property type="entry name" value="MAP-KINASE ACTIVATING DEATH DOMAIN PROTEIN MADD /DENN/AEX-3 C.ELEGANS"/>
    <property type="match status" value="1"/>
</dbReference>
<dbReference type="PROSITE" id="PS50211">
    <property type="entry name" value="DENN"/>
    <property type="match status" value="1"/>
</dbReference>
<comment type="caution">
    <text evidence="3">The sequence shown here is derived from an EMBL/GenBank/DDBJ whole genome shotgun (WGS) entry which is preliminary data.</text>
</comment>
<gene>
    <name evidence="3" type="ORF">GDO86_019828</name>
</gene>
<dbReference type="InterPro" id="IPR005113">
    <property type="entry name" value="uDENN_dom"/>
</dbReference>
<dbReference type="EMBL" id="JAACNH010000063">
    <property type="protein sequence ID" value="KAG8431825.1"/>
    <property type="molecule type" value="Genomic_DNA"/>
</dbReference>
<feature type="non-terminal residue" evidence="3">
    <location>
        <position position="208"/>
    </location>
</feature>
<evidence type="ECO:0000313" key="4">
    <source>
        <dbReference type="Proteomes" id="UP000812440"/>
    </source>
</evidence>
<dbReference type="InterPro" id="IPR037516">
    <property type="entry name" value="Tripartite_DENN"/>
</dbReference>
<protein>
    <recommendedName>
        <fullName evidence="2">UDENN domain-containing protein</fullName>
    </recommendedName>
</protein>
<evidence type="ECO:0000313" key="3">
    <source>
        <dbReference type="EMBL" id="KAG8431825.1"/>
    </source>
</evidence>
<dbReference type="InterPro" id="IPR039980">
    <property type="entry name" value="MADD"/>
</dbReference>
<feature type="region of interest" description="Disordered" evidence="1">
    <location>
        <begin position="108"/>
        <end position="155"/>
    </location>
</feature>
<feature type="domain" description="UDENN" evidence="2">
    <location>
        <begin position="14"/>
        <end position="208"/>
    </location>
</feature>
<name>A0A8T2IFU4_9PIPI</name>
<evidence type="ECO:0000259" key="2">
    <source>
        <dbReference type="PROSITE" id="PS50211"/>
    </source>
</evidence>
<dbReference type="GO" id="GO:0005085">
    <property type="term" value="F:guanyl-nucleotide exchange factor activity"/>
    <property type="evidence" value="ECO:0007669"/>
    <property type="project" value="TreeGrafter"/>
</dbReference>
<dbReference type="GO" id="GO:0042981">
    <property type="term" value="P:regulation of apoptotic process"/>
    <property type="evidence" value="ECO:0007669"/>
    <property type="project" value="TreeGrafter"/>
</dbReference>
<dbReference type="OrthoDB" id="6282239at2759"/>
<evidence type="ECO:0000256" key="1">
    <source>
        <dbReference type="SAM" id="MobiDB-lite"/>
    </source>
</evidence>
<dbReference type="PANTHER" id="PTHR13008:SF7">
    <property type="entry name" value="MAP KINASE-ACTIVATING DEATH DOMAIN PROTEIN"/>
    <property type="match status" value="1"/>
</dbReference>
<dbReference type="SMART" id="SM00800">
    <property type="entry name" value="uDENN"/>
    <property type="match status" value="1"/>
</dbReference>